<dbReference type="PANTHER" id="PTHR47966:SF8">
    <property type="entry name" value="ASPARTIC PROTEASE 1-RELATED"/>
    <property type="match status" value="1"/>
</dbReference>
<dbReference type="GO" id="GO:0005764">
    <property type="term" value="C:lysosome"/>
    <property type="evidence" value="ECO:0007669"/>
    <property type="project" value="TreeGrafter"/>
</dbReference>
<dbReference type="AlphaFoldDB" id="A0A4U5N2I1"/>
<dbReference type="InterPro" id="IPR034164">
    <property type="entry name" value="Pepsin-like_dom"/>
</dbReference>
<protein>
    <recommendedName>
        <fullName evidence="3">Peptidase A1 domain-containing protein</fullName>
    </recommendedName>
</protein>
<keyword evidence="2" id="KW-0732">Signal</keyword>
<proteinExistence type="inferred from homology"/>
<evidence type="ECO:0000256" key="1">
    <source>
        <dbReference type="ARBA" id="ARBA00007447"/>
    </source>
</evidence>
<dbReference type="GO" id="GO:0004190">
    <property type="term" value="F:aspartic-type endopeptidase activity"/>
    <property type="evidence" value="ECO:0007669"/>
    <property type="project" value="InterPro"/>
</dbReference>
<gene>
    <name evidence="4" type="ORF">L596_017600</name>
</gene>
<accession>A0A4U5N2I1</accession>
<dbReference type="PANTHER" id="PTHR47966">
    <property type="entry name" value="BETA-SITE APP-CLEAVING ENZYME, ISOFORM A-RELATED"/>
    <property type="match status" value="1"/>
</dbReference>
<dbReference type="InterPro" id="IPR001461">
    <property type="entry name" value="Aspartic_peptidase_A1"/>
</dbReference>
<evidence type="ECO:0000259" key="3">
    <source>
        <dbReference type="PROSITE" id="PS51767"/>
    </source>
</evidence>
<comment type="similarity">
    <text evidence="1">Belongs to the peptidase A1 family.</text>
</comment>
<dbReference type="EMBL" id="AZBU02000005">
    <property type="protein sequence ID" value="TKR76470.1"/>
    <property type="molecule type" value="Genomic_DNA"/>
</dbReference>
<evidence type="ECO:0000313" key="5">
    <source>
        <dbReference type="Proteomes" id="UP000298663"/>
    </source>
</evidence>
<feature type="signal peptide" evidence="2">
    <location>
        <begin position="1"/>
        <end position="19"/>
    </location>
</feature>
<dbReference type="InterPro" id="IPR033121">
    <property type="entry name" value="PEPTIDASE_A1"/>
</dbReference>
<dbReference type="CDD" id="cd05471">
    <property type="entry name" value="pepsin_like"/>
    <property type="match status" value="1"/>
</dbReference>
<organism evidence="4 5">
    <name type="scientific">Steinernema carpocapsae</name>
    <name type="common">Entomopathogenic nematode</name>
    <dbReference type="NCBI Taxonomy" id="34508"/>
    <lineage>
        <taxon>Eukaryota</taxon>
        <taxon>Metazoa</taxon>
        <taxon>Ecdysozoa</taxon>
        <taxon>Nematoda</taxon>
        <taxon>Chromadorea</taxon>
        <taxon>Rhabditida</taxon>
        <taxon>Tylenchina</taxon>
        <taxon>Panagrolaimomorpha</taxon>
        <taxon>Strongyloidoidea</taxon>
        <taxon>Steinernematidae</taxon>
        <taxon>Steinernema</taxon>
    </lineage>
</organism>
<dbReference type="SUPFAM" id="SSF50630">
    <property type="entry name" value="Acid proteases"/>
    <property type="match status" value="1"/>
</dbReference>
<dbReference type="GO" id="GO:0006508">
    <property type="term" value="P:proteolysis"/>
    <property type="evidence" value="ECO:0007669"/>
    <property type="project" value="InterPro"/>
</dbReference>
<dbReference type="InterPro" id="IPR021109">
    <property type="entry name" value="Peptidase_aspartic_dom_sf"/>
</dbReference>
<dbReference type="Pfam" id="PF00026">
    <property type="entry name" value="Asp"/>
    <property type="match status" value="1"/>
</dbReference>
<dbReference type="OrthoDB" id="28208at2759"/>
<reference evidence="4 5" key="2">
    <citation type="journal article" date="2019" name="G3 (Bethesda)">
        <title>Hybrid Assembly of the Genome of the Entomopathogenic Nematode Steinernema carpocapsae Identifies the X-Chromosome.</title>
        <authorList>
            <person name="Serra L."/>
            <person name="Macchietto M."/>
            <person name="Macias-Munoz A."/>
            <person name="McGill C.J."/>
            <person name="Rodriguez I.M."/>
            <person name="Rodriguez B."/>
            <person name="Murad R."/>
            <person name="Mortazavi A."/>
        </authorList>
    </citation>
    <scope>NUCLEOTIDE SEQUENCE [LARGE SCALE GENOMIC DNA]</scope>
    <source>
        <strain evidence="4 5">ALL</strain>
    </source>
</reference>
<dbReference type="Gene3D" id="2.40.70.10">
    <property type="entry name" value="Acid Proteases"/>
    <property type="match status" value="2"/>
</dbReference>
<evidence type="ECO:0000256" key="2">
    <source>
        <dbReference type="SAM" id="SignalP"/>
    </source>
</evidence>
<dbReference type="STRING" id="34508.A0A4U5N2I1"/>
<name>A0A4U5N2I1_STECR</name>
<keyword evidence="5" id="KW-1185">Reference proteome</keyword>
<feature type="domain" description="Peptidase A1" evidence="3">
    <location>
        <begin position="40"/>
        <end position="360"/>
    </location>
</feature>
<feature type="chain" id="PRO_5020747979" description="Peptidase A1 domain-containing protein" evidence="2">
    <location>
        <begin position="20"/>
        <end position="362"/>
    </location>
</feature>
<comment type="caution">
    <text evidence="4">The sequence shown here is derived from an EMBL/GenBank/DDBJ whole genome shotgun (WGS) entry which is preliminary data.</text>
</comment>
<sequence>MLKLLLMATLLSLLHIVLSITQYQLTKKPSLDTTDLNDYYVMKIPIGLPQQTLDVRVNTAGYSFWAVGQNCTEPACLGVEFQRHNFNFTASTTFKNLRQSFSHTYHTFWVDGILGQDSIQIAENSWTQVFGVANDVMPTFGRLQFAGDLGLGLPDPSNKEPSFLQNLGLHLTPHMFAVYLPKERLKGGTITFGNIDTKSCPGAQNNAIDYFSLTPQVYGIWQISLKNFAVKNVVLPNSSGDVTVDMSYTWIGAPPDAIKKVADTIKATLNEATGFYQFGCGATDLPTLTFSFTNVDGFDVSFDVAGADYKVVINVASDTCILAMKATSPGALDNPWILGGPFVRSYCQIYDYGGHRLGLVEP</sequence>
<evidence type="ECO:0000313" key="4">
    <source>
        <dbReference type="EMBL" id="TKR76470.1"/>
    </source>
</evidence>
<dbReference type="Proteomes" id="UP000298663">
    <property type="component" value="Unassembled WGS sequence"/>
</dbReference>
<dbReference type="PRINTS" id="PR00792">
    <property type="entry name" value="PEPSIN"/>
</dbReference>
<reference evidence="4 5" key="1">
    <citation type="journal article" date="2015" name="Genome Biol.">
        <title>Comparative genomics of Steinernema reveals deeply conserved gene regulatory networks.</title>
        <authorList>
            <person name="Dillman A.R."/>
            <person name="Macchietto M."/>
            <person name="Porter C.F."/>
            <person name="Rogers A."/>
            <person name="Williams B."/>
            <person name="Antoshechkin I."/>
            <person name="Lee M.M."/>
            <person name="Goodwin Z."/>
            <person name="Lu X."/>
            <person name="Lewis E.E."/>
            <person name="Goodrich-Blair H."/>
            <person name="Stock S.P."/>
            <person name="Adams B.J."/>
            <person name="Sternberg P.W."/>
            <person name="Mortazavi A."/>
        </authorList>
    </citation>
    <scope>NUCLEOTIDE SEQUENCE [LARGE SCALE GENOMIC DNA]</scope>
    <source>
        <strain evidence="4 5">ALL</strain>
    </source>
</reference>
<dbReference type="PROSITE" id="PS51767">
    <property type="entry name" value="PEPTIDASE_A1"/>
    <property type="match status" value="1"/>
</dbReference>